<dbReference type="AlphaFoldDB" id="A0A699H2B9"/>
<dbReference type="EMBL" id="BKCJ010095014">
    <property type="protein sequence ID" value="GEX20345.1"/>
    <property type="molecule type" value="Genomic_DNA"/>
</dbReference>
<comment type="caution">
    <text evidence="2">The sequence shown here is derived from an EMBL/GenBank/DDBJ whole genome shotgun (WGS) entry which is preliminary data.</text>
</comment>
<feature type="compositionally biased region" description="Basic and acidic residues" evidence="1">
    <location>
        <begin position="92"/>
        <end position="101"/>
    </location>
</feature>
<protein>
    <submittedName>
        <fullName evidence="2">Uncharacterized protein</fullName>
    </submittedName>
</protein>
<accession>A0A699H2B9</accession>
<reference evidence="2" key="1">
    <citation type="journal article" date="2019" name="Sci. Rep.">
        <title>Draft genome of Tanacetum cinerariifolium, the natural source of mosquito coil.</title>
        <authorList>
            <person name="Yamashiro T."/>
            <person name="Shiraishi A."/>
            <person name="Satake H."/>
            <person name="Nakayama K."/>
        </authorList>
    </citation>
    <scope>NUCLEOTIDE SEQUENCE</scope>
</reference>
<organism evidence="2">
    <name type="scientific">Tanacetum cinerariifolium</name>
    <name type="common">Dalmatian daisy</name>
    <name type="synonym">Chrysanthemum cinerariifolium</name>
    <dbReference type="NCBI Taxonomy" id="118510"/>
    <lineage>
        <taxon>Eukaryota</taxon>
        <taxon>Viridiplantae</taxon>
        <taxon>Streptophyta</taxon>
        <taxon>Embryophyta</taxon>
        <taxon>Tracheophyta</taxon>
        <taxon>Spermatophyta</taxon>
        <taxon>Magnoliopsida</taxon>
        <taxon>eudicotyledons</taxon>
        <taxon>Gunneridae</taxon>
        <taxon>Pentapetalae</taxon>
        <taxon>asterids</taxon>
        <taxon>campanulids</taxon>
        <taxon>Asterales</taxon>
        <taxon>Asteraceae</taxon>
        <taxon>Asteroideae</taxon>
        <taxon>Anthemideae</taxon>
        <taxon>Anthemidinae</taxon>
        <taxon>Tanacetum</taxon>
    </lineage>
</organism>
<feature type="region of interest" description="Disordered" evidence="1">
    <location>
        <begin position="79"/>
        <end position="101"/>
    </location>
</feature>
<name>A0A699H2B9_TANCI</name>
<proteinExistence type="predicted"/>
<evidence type="ECO:0000256" key="1">
    <source>
        <dbReference type="SAM" id="MobiDB-lite"/>
    </source>
</evidence>
<evidence type="ECO:0000313" key="2">
    <source>
        <dbReference type="EMBL" id="GEX20345.1"/>
    </source>
</evidence>
<gene>
    <name evidence="2" type="ORF">Tci_292320</name>
</gene>
<sequence length="101" mass="11338">MMMLSQATSQRYRTLINNQLRVSSNVVKRVPIDVQGKENKNVGTNVGNAGNCPQNVGYADKAKENETRVIELMQKQETMIQQGECSSPMDYTDAKKEEQAK</sequence>